<dbReference type="SUPFAM" id="SSF51735">
    <property type="entry name" value="NAD(P)-binding Rossmann-fold domains"/>
    <property type="match status" value="1"/>
</dbReference>
<name>A0AA41UKT2_9BACT</name>
<dbReference type="Proteomes" id="UP001165427">
    <property type="component" value="Unassembled WGS sequence"/>
</dbReference>
<evidence type="ECO:0000313" key="4">
    <source>
        <dbReference type="Proteomes" id="UP001165427"/>
    </source>
</evidence>
<dbReference type="Gene3D" id="3.90.25.10">
    <property type="entry name" value="UDP-galactose 4-epimerase, domain 1"/>
    <property type="match status" value="1"/>
</dbReference>
<dbReference type="PRINTS" id="PR01713">
    <property type="entry name" value="NUCEPIMERASE"/>
</dbReference>
<dbReference type="Gene3D" id="3.40.50.720">
    <property type="entry name" value="NAD(P)-binding Rossmann-like Domain"/>
    <property type="match status" value="1"/>
</dbReference>
<dbReference type="PANTHER" id="PTHR43000">
    <property type="entry name" value="DTDP-D-GLUCOSE 4,6-DEHYDRATASE-RELATED"/>
    <property type="match status" value="1"/>
</dbReference>
<dbReference type="Pfam" id="PF01370">
    <property type="entry name" value="Epimerase"/>
    <property type="match status" value="1"/>
</dbReference>
<dbReference type="RefSeq" id="WP_246910856.1">
    <property type="nucleotide sequence ID" value="NZ_JALJRB010000017.1"/>
</dbReference>
<evidence type="ECO:0000256" key="1">
    <source>
        <dbReference type="ARBA" id="ARBA00007637"/>
    </source>
</evidence>
<reference evidence="3" key="1">
    <citation type="submission" date="2022-04" db="EMBL/GenBank/DDBJ databases">
        <title>Desulfatitalea alkaliphila sp. nov., a novel anaerobic sulfate-reducing bacterium isolated from terrestrial mud volcano, Taman Peninsula, Russia.</title>
        <authorList>
            <person name="Khomyakova M.A."/>
            <person name="Merkel A.Y."/>
            <person name="Slobodkin A.I."/>
        </authorList>
    </citation>
    <scope>NUCLEOTIDE SEQUENCE</scope>
    <source>
        <strain evidence="3">M08but</strain>
    </source>
</reference>
<gene>
    <name evidence="3" type="ORF">MRX98_14355</name>
</gene>
<accession>A0AA41UKT2</accession>
<dbReference type="CDD" id="cd05256">
    <property type="entry name" value="UDP_AE_SDR_e"/>
    <property type="match status" value="1"/>
</dbReference>
<organism evidence="3 4">
    <name type="scientific">Desulfatitalea alkaliphila</name>
    <dbReference type="NCBI Taxonomy" id="2929485"/>
    <lineage>
        <taxon>Bacteria</taxon>
        <taxon>Pseudomonadati</taxon>
        <taxon>Thermodesulfobacteriota</taxon>
        <taxon>Desulfobacteria</taxon>
        <taxon>Desulfobacterales</taxon>
        <taxon>Desulfosarcinaceae</taxon>
        <taxon>Desulfatitalea</taxon>
    </lineage>
</organism>
<evidence type="ECO:0000313" key="3">
    <source>
        <dbReference type="EMBL" id="MCJ8501762.1"/>
    </source>
</evidence>
<evidence type="ECO:0000259" key="2">
    <source>
        <dbReference type="Pfam" id="PF01370"/>
    </source>
</evidence>
<protein>
    <submittedName>
        <fullName evidence="3">SDR family oxidoreductase</fullName>
    </submittedName>
</protein>
<comment type="similarity">
    <text evidence="1">Belongs to the NAD(P)-dependent epimerase/dehydratase family.</text>
</comment>
<dbReference type="EMBL" id="JALJRB010000017">
    <property type="protein sequence ID" value="MCJ8501762.1"/>
    <property type="molecule type" value="Genomic_DNA"/>
</dbReference>
<keyword evidence="4" id="KW-1185">Reference proteome</keyword>
<feature type="domain" description="NAD-dependent epimerase/dehydratase" evidence="2">
    <location>
        <begin position="8"/>
        <end position="244"/>
    </location>
</feature>
<dbReference type="InterPro" id="IPR036291">
    <property type="entry name" value="NAD(P)-bd_dom_sf"/>
</dbReference>
<sequence length="313" mass="34025">MALEIKKALVTGGAGFIGSHLVDRLVRTGCAVTVMDDLSSGSVANLAAVMDRIDFIEGDIQDDALLDKCLPGCDTVFHEAAVVSVTRTVQEPVSSARINDLGTIQVLDTARRHGVRRVVMASSSAVYGDAPQLPKTESMTPAPMSPYAVQKLTNEYYADLYFKLYGLETVCLRYFNVYGPRQDPSSPYSGVISIFMTRARDGQAPVIYGDGGQTRDFVFVEDVVQANMLAATHPDAPGRVFNVGTSQSVAISALWHSIAALAGVSADPRHEAPRPGDIRHSLSSIQRARDALGFQPVVRFEEGLRRTFDWCRR</sequence>
<comment type="caution">
    <text evidence="3">The sequence shown here is derived from an EMBL/GenBank/DDBJ whole genome shotgun (WGS) entry which is preliminary data.</text>
</comment>
<proteinExistence type="inferred from homology"/>
<dbReference type="AlphaFoldDB" id="A0AA41UKT2"/>
<dbReference type="InterPro" id="IPR001509">
    <property type="entry name" value="Epimerase_deHydtase"/>
</dbReference>